<keyword evidence="2" id="KW-1003">Cell membrane</keyword>
<dbReference type="OrthoDB" id="3867595at2"/>
<comment type="similarity">
    <text evidence="6">Belongs to the YccS/YhfK family.</text>
</comment>
<dbReference type="PANTHER" id="PTHR30509">
    <property type="entry name" value="P-HYDROXYBENZOIC ACID EFFLUX PUMP SUBUNIT-RELATED"/>
    <property type="match status" value="1"/>
</dbReference>
<comment type="subcellular location">
    <subcellularLocation>
        <location evidence="1">Cell membrane</location>
        <topology evidence="1">Multi-pass membrane protein</topology>
    </subcellularLocation>
</comment>
<feature type="transmembrane region" description="Helical" evidence="8">
    <location>
        <begin position="448"/>
        <end position="466"/>
    </location>
</feature>
<dbReference type="GO" id="GO:0005886">
    <property type="term" value="C:plasma membrane"/>
    <property type="evidence" value="ECO:0007669"/>
    <property type="project" value="UniProtKB-SubCell"/>
</dbReference>
<evidence type="ECO:0000256" key="4">
    <source>
        <dbReference type="ARBA" id="ARBA00022989"/>
    </source>
</evidence>
<dbReference type="AlphaFoldDB" id="A0A239LME4"/>
<feature type="region of interest" description="Disordered" evidence="7">
    <location>
        <begin position="654"/>
        <end position="686"/>
    </location>
</feature>
<reference evidence="10 11" key="1">
    <citation type="submission" date="2017-06" db="EMBL/GenBank/DDBJ databases">
        <authorList>
            <person name="Kim H.J."/>
            <person name="Triplett B.A."/>
        </authorList>
    </citation>
    <scope>NUCLEOTIDE SEQUENCE [LARGE SCALE GENOMIC DNA]</scope>
    <source>
        <strain evidence="10 11">CGMCC 4.1858</strain>
    </source>
</reference>
<dbReference type="EMBL" id="FZOF01000020">
    <property type="protein sequence ID" value="SNT31847.1"/>
    <property type="molecule type" value="Genomic_DNA"/>
</dbReference>
<dbReference type="Proteomes" id="UP000198280">
    <property type="component" value="Unassembled WGS sequence"/>
</dbReference>
<evidence type="ECO:0000256" key="3">
    <source>
        <dbReference type="ARBA" id="ARBA00022692"/>
    </source>
</evidence>
<evidence type="ECO:0000256" key="6">
    <source>
        <dbReference type="ARBA" id="ARBA00043993"/>
    </source>
</evidence>
<evidence type="ECO:0000256" key="5">
    <source>
        <dbReference type="ARBA" id="ARBA00023136"/>
    </source>
</evidence>
<feature type="domain" description="Integral membrane bound transporter" evidence="9">
    <location>
        <begin position="369"/>
        <end position="489"/>
    </location>
</feature>
<protein>
    <submittedName>
        <fullName evidence="10">Uncharacterized membrane protein YccC</fullName>
    </submittedName>
</protein>
<evidence type="ECO:0000256" key="2">
    <source>
        <dbReference type="ARBA" id="ARBA00022475"/>
    </source>
</evidence>
<dbReference type="RefSeq" id="WP_089227106.1">
    <property type="nucleotide sequence ID" value="NZ_FZOF01000020.1"/>
</dbReference>
<evidence type="ECO:0000256" key="7">
    <source>
        <dbReference type="SAM" id="MobiDB-lite"/>
    </source>
</evidence>
<proteinExistence type="inferred from homology"/>
<evidence type="ECO:0000313" key="10">
    <source>
        <dbReference type="EMBL" id="SNT31847.1"/>
    </source>
</evidence>
<feature type="transmembrane region" description="Helical" evidence="8">
    <location>
        <begin position="156"/>
        <end position="173"/>
    </location>
</feature>
<feature type="transmembrane region" description="Helical" evidence="8">
    <location>
        <begin position="78"/>
        <end position="98"/>
    </location>
</feature>
<evidence type="ECO:0000259" key="9">
    <source>
        <dbReference type="Pfam" id="PF13515"/>
    </source>
</evidence>
<keyword evidence="3 8" id="KW-0812">Transmembrane</keyword>
<feature type="transmembrane region" description="Helical" evidence="8">
    <location>
        <begin position="104"/>
        <end position="125"/>
    </location>
</feature>
<feature type="transmembrane region" description="Helical" evidence="8">
    <location>
        <begin position="472"/>
        <end position="492"/>
    </location>
</feature>
<feature type="region of interest" description="Disordered" evidence="7">
    <location>
        <begin position="274"/>
        <end position="301"/>
    </location>
</feature>
<evidence type="ECO:0000256" key="8">
    <source>
        <dbReference type="SAM" id="Phobius"/>
    </source>
</evidence>
<dbReference type="PANTHER" id="PTHR30509:SF9">
    <property type="entry name" value="MULTIDRUG RESISTANCE PROTEIN MDTO"/>
    <property type="match status" value="1"/>
</dbReference>
<gene>
    <name evidence="10" type="ORF">SAMN05216252_120131</name>
</gene>
<keyword evidence="5 8" id="KW-0472">Membrane</keyword>
<keyword evidence="11" id="KW-1185">Reference proteome</keyword>
<evidence type="ECO:0000313" key="11">
    <source>
        <dbReference type="Proteomes" id="UP000198280"/>
    </source>
</evidence>
<name>A0A239LME4_9ACTN</name>
<dbReference type="InterPro" id="IPR049453">
    <property type="entry name" value="Memb_transporter_dom"/>
</dbReference>
<accession>A0A239LME4</accession>
<organism evidence="10 11">
    <name type="scientific">Actinacidiphila glaucinigra</name>
    <dbReference type="NCBI Taxonomy" id="235986"/>
    <lineage>
        <taxon>Bacteria</taxon>
        <taxon>Bacillati</taxon>
        <taxon>Actinomycetota</taxon>
        <taxon>Actinomycetes</taxon>
        <taxon>Kitasatosporales</taxon>
        <taxon>Streptomycetaceae</taxon>
        <taxon>Actinacidiphila</taxon>
    </lineage>
</organism>
<evidence type="ECO:0000256" key="1">
    <source>
        <dbReference type="ARBA" id="ARBA00004651"/>
    </source>
</evidence>
<sequence length="686" mass="71584">MLLRGPGRRPVALPSWLAHPLRWQRGPVPWPAVLRGALAAGPLLALGIGLGRPEIGVLAGLGALFAGFNDLPGTRRTAVVHIGLPALVAALGVLVGAVTQNALTGWWVLPVLFASGAASGAVSVVGPVCSRAAMQGLAATVIGTGLPLPGGTGSKALYFLAGAGWLLLLRLVLRPPRPLGGALEGERASLARIFDALADALDAVGGPGPEAARRRLSAALDRGDEAVRLRRLSRRVLRRPARPDELLLAERFGVATELTDAAAALLWEARPLPPRSGDGPRRLATAVRTGAPPGPLPAPESTTPARAAFDAMMLHASVVFARTAPDTDRAEDAAPLPARGSAPMLRRRVLGPVGREYGLRVAVCVTASAAVAVALRADHWYWLPLTAAFLVKPDIGPLFSRVVNRFFGTALGVLVFAALAAPLDGGIWWTAVCASVAGALLPFAARHFALQTAAVTIMVLAFVWVGGDTQAALSRLLDTAIACAIVVVVGHLPRLTDHSARVGHLLAVAQRRTRDYLDHVLTVPAGERPEERRVLRRAAYSALGEARVAAETLAAELPSRRGGNGDWFRVVAASERIVDATTACVLRMEQGAPRPSAHEGAQVVAALTAVAETLDGRPPAAGPPELPATPECETIADVVAELHLIRDLVTSLHLPERGGSAAPRPVATSPAGGREPSADNRRDQDR</sequence>
<feature type="compositionally biased region" description="Basic and acidic residues" evidence="7">
    <location>
        <begin position="676"/>
        <end position="686"/>
    </location>
</feature>
<dbReference type="Pfam" id="PF13515">
    <property type="entry name" value="FUSC_2"/>
    <property type="match status" value="1"/>
</dbReference>
<keyword evidence="4 8" id="KW-1133">Transmembrane helix</keyword>